<feature type="transmembrane region" description="Helical" evidence="1">
    <location>
        <begin position="359"/>
        <end position="379"/>
    </location>
</feature>
<feature type="transmembrane region" description="Helical" evidence="1">
    <location>
        <begin position="110"/>
        <end position="131"/>
    </location>
</feature>
<feature type="transmembrane region" description="Helical" evidence="1">
    <location>
        <begin position="76"/>
        <end position="98"/>
    </location>
</feature>
<feature type="transmembrane region" description="Helical" evidence="1">
    <location>
        <begin position="21"/>
        <end position="40"/>
    </location>
</feature>
<evidence type="ECO:0000256" key="1">
    <source>
        <dbReference type="SAM" id="Phobius"/>
    </source>
</evidence>
<evidence type="ECO:0008006" key="4">
    <source>
        <dbReference type="Google" id="ProtNLM"/>
    </source>
</evidence>
<dbReference type="AlphaFoldDB" id="A0A235HB12"/>
<protein>
    <recommendedName>
        <fullName evidence="4">Glycosyltransferase RgtA/B/C/D-like domain-containing protein</fullName>
    </recommendedName>
</protein>
<geneLocation type="plasmid" evidence="2">
    <name>unnamed</name>
</geneLocation>
<evidence type="ECO:0000313" key="3">
    <source>
        <dbReference type="Proteomes" id="UP000215367"/>
    </source>
</evidence>
<feature type="transmembrane region" description="Helical" evidence="1">
    <location>
        <begin position="273"/>
        <end position="293"/>
    </location>
</feature>
<comment type="caution">
    <text evidence="2">The sequence shown here is derived from an EMBL/GenBank/DDBJ whole genome shotgun (WGS) entry which is preliminary data.</text>
</comment>
<reference evidence="2 3" key="1">
    <citation type="submission" date="2017-07" db="EMBL/GenBank/DDBJ databases">
        <title>Whole genome sequence of Azospirillum brasilense 2A1, a potential biofertilizer strain.</title>
        <authorList>
            <person name="Fontana C.A."/>
            <person name="Toffoli L.M."/>
            <person name="Salazar S.M."/>
            <person name="Puglisi E."/>
            <person name="Pedraza R."/>
            <person name="Bassi D."/>
            <person name="Cocconcelli P.S."/>
        </authorList>
    </citation>
    <scope>NUCLEOTIDE SEQUENCE [LARGE SCALE GENOMIC DNA]</scope>
    <source>
        <strain evidence="2 3">2A1</strain>
        <plasmid evidence="2">unnamed</plasmid>
    </source>
</reference>
<sequence length="520" mass="57514">MSTLERGVLLRGVAGGAARSGARVLTALFVVYAVVGLFALDHHEPWRDEAQAWLIARDLPLSDIVFTQMGHEGTPALWHLLNALLISLGLPFSAQAYLNFSFAVGTVGLVFWRAPFSPLVKVLFAFNYYMAYEFSHIARNFALGAFLLALTLSLFGQRRERPMLYAVAVALLANANVFGFLMALGLGMIHAVEALRDRRIGQAVLPALVMAAAGLFAFVQMIPAADNFRTAGAIGMFNMFTPRNLLLANFDLFFGRLDEPVRAFSREWPPARVLLYAMAGFAVLFWGLFLLQIRTSWEALLFFGVVAGGIAYIMVFKKEGSPRVHGHLLLAAIGALWLQAVLHRPSAALRLPGGRSVPAAWLGMGFTAALCAGLAPSVLRAGWNWQKDIRHPFSGAPEMASYLLERGLDRRTIVAYESAWGSAVLPYLDADARFYYPDLRRFGSYLVWTREWAERFQGLPFDEILRSAEADLGGLGGDPEGVLFLMSHPVDDPRVELLHSVAENVERETFHLYRLRKPAP</sequence>
<feature type="transmembrane region" description="Helical" evidence="1">
    <location>
        <begin position="137"/>
        <end position="156"/>
    </location>
</feature>
<feature type="transmembrane region" description="Helical" evidence="1">
    <location>
        <begin position="328"/>
        <end position="347"/>
    </location>
</feature>
<proteinExistence type="predicted"/>
<accession>A0A235HB12</accession>
<keyword evidence="1" id="KW-0472">Membrane</keyword>
<organism evidence="2 3">
    <name type="scientific">Azospirillum brasilense</name>
    <dbReference type="NCBI Taxonomy" id="192"/>
    <lineage>
        <taxon>Bacteria</taxon>
        <taxon>Pseudomonadati</taxon>
        <taxon>Pseudomonadota</taxon>
        <taxon>Alphaproteobacteria</taxon>
        <taxon>Rhodospirillales</taxon>
        <taxon>Azospirillaceae</taxon>
        <taxon>Azospirillum</taxon>
    </lineage>
</organism>
<name>A0A235HB12_AZOBR</name>
<gene>
    <name evidence="2" type="ORF">CHT98_18640</name>
</gene>
<feature type="transmembrane region" description="Helical" evidence="1">
    <location>
        <begin position="299"/>
        <end position="316"/>
    </location>
</feature>
<evidence type="ECO:0000313" key="2">
    <source>
        <dbReference type="EMBL" id="OYD82906.1"/>
    </source>
</evidence>
<dbReference type="RefSeq" id="WP_094304993.1">
    <property type="nucleotide sequence ID" value="NZ_NOWT01000018.1"/>
</dbReference>
<keyword evidence="1" id="KW-1133">Transmembrane helix</keyword>
<keyword evidence="2" id="KW-0614">Plasmid</keyword>
<dbReference type="EMBL" id="NOWT01000018">
    <property type="protein sequence ID" value="OYD82906.1"/>
    <property type="molecule type" value="Genomic_DNA"/>
</dbReference>
<feature type="transmembrane region" description="Helical" evidence="1">
    <location>
        <begin position="163"/>
        <end position="188"/>
    </location>
</feature>
<dbReference type="Proteomes" id="UP000215367">
    <property type="component" value="Unassembled WGS sequence"/>
</dbReference>
<keyword evidence="1" id="KW-0812">Transmembrane</keyword>
<feature type="transmembrane region" description="Helical" evidence="1">
    <location>
        <begin position="200"/>
        <end position="219"/>
    </location>
</feature>